<name>A0ABR0EWZ0_ZASCE</name>
<organism evidence="3 4">
    <name type="scientific">Zasmidium cellare</name>
    <name type="common">Wine cellar mold</name>
    <name type="synonym">Racodium cellare</name>
    <dbReference type="NCBI Taxonomy" id="395010"/>
    <lineage>
        <taxon>Eukaryota</taxon>
        <taxon>Fungi</taxon>
        <taxon>Dikarya</taxon>
        <taxon>Ascomycota</taxon>
        <taxon>Pezizomycotina</taxon>
        <taxon>Dothideomycetes</taxon>
        <taxon>Dothideomycetidae</taxon>
        <taxon>Mycosphaerellales</taxon>
        <taxon>Mycosphaerellaceae</taxon>
        <taxon>Zasmidium</taxon>
    </lineage>
</organism>
<keyword evidence="4" id="KW-1185">Reference proteome</keyword>
<comment type="caution">
    <text evidence="3">The sequence shown here is derived from an EMBL/GenBank/DDBJ whole genome shotgun (WGS) entry which is preliminary data.</text>
</comment>
<evidence type="ECO:0000256" key="2">
    <source>
        <dbReference type="SAM" id="MobiDB-lite"/>
    </source>
</evidence>
<proteinExistence type="predicted"/>
<keyword evidence="1" id="KW-0175">Coiled coil</keyword>
<gene>
    <name evidence="3" type="ORF">PRZ48_003663</name>
</gene>
<feature type="compositionally biased region" description="Polar residues" evidence="2">
    <location>
        <begin position="29"/>
        <end position="45"/>
    </location>
</feature>
<sequence>MDSPRRSSRLEADTAPEQQLYHEPALTGHVSQLDSTRQQQHTSSPSEPPPIHPFNFNFPTLDIDGSVPDITAHQTRRYPPTPPAALSSLGAKSKMDRAENVSESEGSFADSQYDMLDDMSDISTDDHETASIASNNGDDGQLTPDEAGSEADAEESNIAFEDEAQMPTPPSTTASYDDLRTEGVSSSRRSYSNNQQSTKAANDLIDVMDSYMSEDMETPRQSTMPNAIASSFYRPKGKSVDTSSKPPPSTIDEDNTKPHHILFISEQNSVQEELDQICSKIAASMMPTDEASPVSNRVHRLPTPPSGIALPSATAVYGRDRISASIQHCAGAEVRSHGSYKLRVMDSDGEHSSFFTTGRDAKIDLAKPDVAVFYVVSSEPEGRCSEWLDTAFDAIKTLNVPIVAVLDPRLNAEATQSWRERCHSSKLEAQVYFSMHDFLSSDLGSFAEATRRLSKRKVFPKTSRSKKTGLKEKRTADISWLKLFSMFLVAVVPYLLMPFIRSSSNPMLDTAIRREALSMALEKIVPSSAAVNIEHLLPEPVPGCVSKGGFFGGVINEAFCNQEPRTQGLAPNHILISLPALPRDLWTRVSKAGGREIAFNQTILIDGVWDVTIDPEEAYGTVTVNMRTHKPSTNVTASHNFGSRMLQRKTYEKASTDVGKAVGKDVAVMRDAAQNLQSKLSTEVGAGMSATKNITNQLALYVARDLQVFGNSAVSMLGKLAAAGNQSAAAFSKDFVLMQRDLVKFTKDLSTKVKSTVESAKSNSKALIRDPLTVSRDRLLGLQKALANTKKAKSNASPCHRRSLKDHLKSFKSNKALSVVPESAPPSVTNKAELVSQKAKLKKATQQLETLQKRVKRQGEEAGKKMPRAEFRKLKKDAKRQEKLVKKMRAEMQGGAP</sequence>
<accession>A0ABR0EWZ0</accession>
<feature type="region of interest" description="Disordered" evidence="2">
    <location>
        <begin position="1"/>
        <end position="202"/>
    </location>
</feature>
<dbReference type="Proteomes" id="UP001305779">
    <property type="component" value="Unassembled WGS sequence"/>
</dbReference>
<feature type="region of interest" description="Disordered" evidence="2">
    <location>
        <begin position="231"/>
        <end position="256"/>
    </location>
</feature>
<feature type="compositionally biased region" description="Low complexity" evidence="2">
    <location>
        <begin position="185"/>
        <end position="197"/>
    </location>
</feature>
<feature type="compositionally biased region" description="Basic and acidic residues" evidence="2">
    <location>
        <begin position="1"/>
        <end position="12"/>
    </location>
</feature>
<evidence type="ECO:0000313" key="4">
    <source>
        <dbReference type="Proteomes" id="UP001305779"/>
    </source>
</evidence>
<feature type="compositionally biased region" description="Acidic residues" evidence="2">
    <location>
        <begin position="147"/>
        <end position="164"/>
    </location>
</feature>
<evidence type="ECO:0000256" key="1">
    <source>
        <dbReference type="SAM" id="Coils"/>
    </source>
</evidence>
<evidence type="ECO:0000313" key="3">
    <source>
        <dbReference type="EMBL" id="KAK4505698.1"/>
    </source>
</evidence>
<protein>
    <submittedName>
        <fullName evidence="3">Uncharacterized protein</fullName>
    </submittedName>
</protein>
<dbReference type="EMBL" id="JAXOVC010000002">
    <property type="protein sequence ID" value="KAK4505698.1"/>
    <property type="molecule type" value="Genomic_DNA"/>
</dbReference>
<reference evidence="3 4" key="1">
    <citation type="journal article" date="2023" name="G3 (Bethesda)">
        <title>A chromosome-level genome assembly of Zasmidium syzygii isolated from banana leaves.</title>
        <authorList>
            <person name="van Westerhoven A.C."/>
            <person name="Mehrabi R."/>
            <person name="Talebi R."/>
            <person name="Steentjes M.B.F."/>
            <person name="Corcolon B."/>
            <person name="Chong P.A."/>
            <person name="Kema G.H.J."/>
            <person name="Seidl M.F."/>
        </authorList>
    </citation>
    <scope>NUCLEOTIDE SEQUENCE [LARGE SCALE GENOMIC DNA]</scope>
    <source>
        <strain evidence="3 4">P124</strain>
    </source>
</reference>
<feature type="coiled-coil region" evidence="1">
    <location>
        <begin position="831"/>
        <end position="891"/>
    </location>
</feature>